<reference evidence="2" key="1">
    <citation type="submission" date="2018-02" db="EMBL/GenBank/DDBJ databases">
        <title>Rhizophora mucronata_Transcriptome.</title>
        <authorList>
            <person name="Meera S.P."/>
            <person name="Sreeshan A."/>
            <person name="Augustine A."/>
        </authorList>
    </citation>
    <scope>NUCLEOTIDE SEQUENCE</scope>
    <source>
        <tissue evidence="2">Leaf</tissue>
    </source>
</reference>
<dbReference type="EMBL" id="GGEC01053242">
    <property type="protein sequence ID" value="MBX33726.1"/>
    <property type="molecule type" value="Transcribed_RNA"/>
</dbReference>
<name>A0A2P2MU40_RHIMU</name>
<feature type="transmembrane region" description="Helical" evidence="1">
    <location>
        <begin position="6"/>
        <end position="29"/>
    </location>
</feature>
<organism evidence="2">
    <name type="scientific">Rhizophora mucronata</name>
    <name type="common">Asiatic mangrove</name>
    <dbReference type="NCBI Taxonomy" id="61149"/>
    <lineage>
        <taxon>Eukaryota</taxon>
        <taxon>Viridiplantae</taxon>
        <taxon>Streptophyta</taxon>
        <taxon>Embryophyta</taxon>
        <taxon>Tracheophyta</taxon>
        <taxon>Spermatophyta</taxon>
        <taxon>Magnoliopsida</taxon>
        <taxon>eudicotyledons</taxon>
        <taxon>Gunneridae</taxon>
        <taxon>Pentapetalae</taxon>
        <taxon>rosids</taxon>
        <taxon>fabids</taxon>
        <taxon>Malpighiales</taxon>
        <taxon>Rhizophoraceae</taxon>
        <taxon>Rhizophora</taxon>
    </lineage>
</organism>
<proteinExistence type="predicted"/>
<accession>A0A2P2MU40</accession>
<evidence type="ECO:0000313" key="2">
    <source>
        <dbReference type="EMBL" id="MBX33726.1"/>
    </source>
</evidence>
<keyword evidence="1" id="KW-0472">Membrane</keyword>
<evidence type="ECO:0000256" key="1">
    <source>
        <dbReference type="SAM" id="Phobius"/>
    </source>
</evidence>
<sequence>MTNSSPNIFSKICVLLNKMIPLTILNIMWRPSMFFRSSQILKSSISFWKKSWSFNKSGVSLIWSPMPLSVTVLSIRGSVESSTAGNSLNSLFML</sequence>
<dbReference type="AlphaFoldDB" id="A0A2P2MU40"/>
<keyword evidence="1" id="KW-0812">Transmembrane</keyword>
<protein>
    <submittedName>
        <fullName evidence="2">Serine/threonine-protein phosphatase 4 regulatory subunit 3A-like isoform X4</fullName>
    </submittedName>
</protein>
<keyword evidence="1" id="KW-1133">Transmembrane helix</keyword>